<keyword evidence="2" id="KW-1133">Transmembrane helix</keyword>
<dbReference type="RefSeq" id="WP_149428921.1">
    <property type="nucleotide sequence ID" value="NZ_VLNY01000002.1"/>
</dbReference>
<feature type="compositionally biased region" description="Low complexity" evidence="1">
    <location>
        <begin position="190"/>
        <end position="210"/>
    </location>
</feature>
<keyword evidence="2" id="KW-0812">Transmembrane</keyword>
<dbReference type="EMBL" id="VLNY01000002">
    <property type="protein sequence ID" value="KAA0023762.1"/>
    <property type="molecule type" value="Genomic_DNA"/>
</dbReference>
<feature type="compositionally biased region" description="Low complexity" evidence="1">
    <location>
        <begin position="220"/>
        <end position="229"/>
    </location>
</feature>
<sequence>MSIPTGGSGLGGAAAPTESNSKSLPQLLGLGTAALGVLNFLLGFTAFAKIEGIEALGGTADSARNYFEIGTPVIALAFLLFGGLLAAAALLPKQDWDGAAAVASIVGFVTLLFLAFSLTEGLALAYGGYLVLALGFVQALVAVGVLLLKTGVVKAPEKKPATAFGGSFPGAGQSGAPGQSYGQPQGGQYGQPQQQSWGQPQSYGAPAQGQGQQGQGQQGQGQHAQGQPAQPQPAQPQGWGGQQTPGYASPYGQQPTYGRPDQQYPRQDQSSGQFGGYTPPAAPYQGGQPQTPQVPTPHASTPPAEAPTQQYQAPSQGSQAFGAPKPPEATPPQDATQAFRAGKDDED</sequence>
<keyword evidence="4" id="KW-1185">Reference proteome</keyword>
<evidence type="ECO:0000256" key="2">
    <source>
        <dbReference type="SAM" id="Phobius"/>
    </source>
</evidence>
<feature type="transmembrane region" description="Helical" evidence="2">
    <location>
        <begin position="124"/>
        <end position="148"/>
    </location>
</feature>
<proteinExistence type="predicted"/>
<dbReference type="OrthoDB" id="4571505at2"/>
<name>A0A5A7SF31_9NOCA</name>
<dbReference type="AlphaFoldDB" id="A0A5A7SF31"/>
<feature type="transmembrane region" description="Helical" evidence="2">
    <location>
        <begin position="69"/>
        <end position="91"/>
    </location>
</feature>
<evidence type="ECO:0000256" key="1">
    <source>
        <dbReference type="SAM" id="MobiDB-lite"/>
    </source>
</evidence>
<dbReference type="Proteomes" id="UP000322244">
    <property type="component" value="Unassembled WGS sequence"/>
</dbReference>
<dbReference type="InterPro" id="IPR035166">
    <property type="entry name" value="DUF5336"/>
</dbReference>
<feature type="compositionally biased region" description="Polar residues" evidence="1">
    <location>
        <begin position="307"/>
        <end position="319"/>
    </location>
</feature>
<feature type="compositionally biased region" description="Low complexity" evidence="1">
    <location>
        <begin position="283"/>
        <end position="297"/>
    </location>
</feature>
<feature type="region of interest" description="Disordered" evidence="1">
    <location>
        <begin position="164"/>
        <end position="347"/>
    </location>
</feature>
<accession>A0A5A7SF31</accession>
<protein>
    <recommendedName>
        <fullName evidence="5">34 kDa antigenic protein</fullName>
    </recommendedName>
</protein>
<reference evidence="3 4" key="1">
    <citation type="submission" date="2019-07" db="EMBL/GenBank/DDBJ databases">
        <title>Rhodococcus cavernicolus sp. nov., isolated from a cave.</title>
        <authorList>
            <person name="Lee S.D."/>
        </authorList>
    </citation>
    <scope>NUCLEOTIDE SEQUENCE [LARGE SCALE GENOMIC DNA]</scope>
    <source>
        <strain evidence="3 4">C1-24</strain>
    </source>
</reference>
<feature type="transmembrane region" description="Helical" evidence="2">
    <location>
        <begin position="27"/>
        <end position="49"/>
    </location>
</feature>
<dbReference type="Pfam" id="PF17270">
    <property type="entry name" value="DUF5336"/>
    <property type="match status" value="1"/>
</dbReference>
<feature type="transmembrane region" description="Helical" evidence="2">
    <location>
        <begin position="98"/>
        <end position="118"/>
    </location>
</feature>
<organism evidence="3 4">
    <name type="scientific">Antrihabitans cavernicola</name>
    <dbReference type="NCBI Taxonomy" id="2495913"/>
    <lineage>
        <taxon>Bacteria</taxon>
        <taxon>Bacillati</taxon>
        <taxon>Actinomycetota</taxon>
        <taxon>Actinomycetes</taxon>
        <taxon>Mycobacteriales</taxon>
        <taxon>Nocardiaceae</taxon>
        <taxon>Antrihabitans</taxon>
    </lineage>
</organism>
<gene>
    <name evidence="3" type="ORF">FOY51_03915</name>
</gene>
<evidence type="ECO:0008006" key="5">
    <source>
        <dbReference type="Google" id="ProtNLM"/>
    </source>
</evidence>
<comment type="caution">
    <text evidence="3">The sequence shown here is derived from an EMBL/GenBank/DDBJ whole genome shotgun (WGS) entry which is preliminary data.</text>
</comment>
<evidence type="ECO:0000313" key="3">
    <source>
        <dbReference type="EMBL" id="KAA0023762.1"/>
    </source>
</evidence>
<keyword evidence="2" id="KW-0472">Membrane</keyword>
<evidence type="ECO:0000313" key="4">
    <source>
        <dbReference type="Proteomes" id="UP000322244"/>
    </source>
</evidence>